<reference evidence="2" key="1">
    <citation type="submission" date="2018-07" db="EMBL/GenBank/DDBJ databases">
        <authorList>
            <person name="Kim H."/>
        </authorList>
    </citation>
    <scope>NUCLEOTIDE SEQUENCE [LARGE SCALE GENOMIC DNA]</scope>
    <source>
        <strain evidence="2">F02</strain>
    </source>
</reference>
<dbReference type="RefSeq" id="WP_114562597.1">
    <property type="nucleotide sequence ID" value="NZ_CP031124.1"/>
</dbReference>
<keyword evidence="2" id="KW-1185">Reference proteome</keyword>
<evidence type="ECO:0008006" key="3">
    <source>
        <dbReference type="Google" id="ProtNLM"/>
    </source>
</evidence>
<gene>
    <name evidence="1" type="ORF">DTO96_101128</name>
</gene>
<evidence type="ECO:0000313" key="2">
    <source>
        <dbReference type="Proteomes" id="UP000252182"/>
    </source>
</evidence>
<dbReference type="Pfam" id="PF14076">
    <property type="entry name" value="DUF4258"/>
    <property type="match status" value="1"/>
</dbReference>
<sequence>MPHDRHLIKIIREAAKTGSYRFSAHATQRMKQRKISASMVLKALEKGTTDREPEPNAKLGSIEVKLNHYCAGVNYAVVVGIIDNEVIVTVVTVF</sequence>
<proteinExistence type="predicted"/>
<dbReference type="AlphaFoldDB" id="A0A345DAL0"/>
<accession>A0A345DAL0</accession>
<dbReference type="Proteomes" id="UP000252182">
    <property type="component" value="Chromosome"/>
</dbReference>
<dbReference type="EMBL" id="CP031124">
    <property type="protein sequence ID" value="AXF85398.1"/>
    <property type="molecule type" value="Genomic_DNA"/>
</dbReference>
<dbReference type="InterPro" id="IPR025354">
    <property type="entry name" value="DUF4258"/>
</dbReference>
<organism evidence="1 2">
    <name type="scientific">Ephemeroptericola cinctiostellae</name>
    <dbReference type="NCBI Taxonomy" id="2268024"/>
    <lineage>
        <taxon>Bacteria</taxon>
        <taxon>Pseudomonadati</taxon>
        <taxon>Pseudomonadota</taxon>
        <taxon>Betaproteobacteria</taxon>
        <taxon>Burkholderiales</taxon>
        <taxon>Burkholderiaceae</taxon>
        <taxon>Ephemeroptericola</taxon>
    </lineage>
</organism>
<name>A0A345DAL0_9BURK</name>
<evidence type="ECO:0000313" key="1">
    <source>
        <dbReference type="EMBL" id="AXF85398.1"/>
    </source>
</evidence>
<dbReference type="KEGG" id="hyf:DTO96_101128"/>
<protein>
    <recommendedName>
        <fullName evidence="3">DUF4258 domain-containing protein</fullName>
    </recommendedName>
</protein>